<dbReference type="InterPro" id="IPR007278">
    <property type="entry name" value="DUF397"/>
</dbReference>
<evidence type="ECO:0000313" key="3">
    <source>
        <dbReference type="Proteomes" id="UP001224661"/>
    </source>
</evidence>
<sequence>MKRVVGDSATLPVSWWKSSYSDTGAQCIEAAIVDDEMAALRDSKNPNGPALLLQREAVTAFAAAAASGHFDGPA</sequence>
<evidence type="ECO:0000313" key="2">
    <source>
        <dbReference type="EMBL" id="MDI3389079.1"/>
    </source>
</evidence>
<reference evidence="2 3" key="1">
    <citation type="submission" date="2023-05" db="EMBL/GenBank/DDBJ databases">
        <title>Draft genome sequence of Streptomyces sp. B-S-A8 isolated from a cave soil in Thailand.</title>
        <authorList>
            <person name="Chamroensaksri N."/>
            <person name="Muangham S."/>
        </authorList>
    </citation>
    <scope>NUCLEOTIDE SEQUENCE [LARGE SCALE GENOMIC DNA]</scope>
    <source>
        <strain evidence="2 3">B-S-A8</strain>
    </source>
</reference>
<evidence type="ECO:0000259" key="1">
    <source>
        <dbReference type="Pfam" id="PF04149"/>
    </source>
</evidence>
<dbReference type="RefSeq" id="WP_282515538.1">
    <property type="nucleotide sequence ID" value="NZ_JASCIR010000023.1"/>
</dbReference>
<name>A0ABT6RY24_9ACTN</name>
<proteinExistence type="predicted"/>
<dbReference type="EMBL" id="JASCIR010000023">
    <property type="protein sequence ID" value="MDI3389079.1"/>
    <property type="molecule type" value="Genomic_DNA"/>
</dbReference>
<feature type="domain" description="DUF397" evidence="1">
    <location>
        <begin position="14"/>
        <end position="65"/>
    </location>
</feature>
<organism evidence="2 3">
    <name type="scientific">Streptomyces solicavernae</name>
    <dbReference type="NCBI Taxonomy" id="3043614"/>
    <lineage>
        <taxon>Bacteria</taxon>
        <taxon>Bacillati</taxon>
        <taxon>Actinomycetota</taxon>
        <taxon>Actinomycetes</taxon>
        <taxon>Kitasatosporales</taxon>
        <taxon>Streptomycetaceae</taxon>
        <taxon>Streptomyces</taxon>
    </lineage>
</organism>
<protein>
    <submittedName>
        <fullName evidence="2">DUF397 domain-containing protein</fullName>
    </submittedName>
</protein>
<comment type="caution">
    <text evidence="2">The sequence shown here is derived from an EMBL/GenBank/DDBJ whole genome shotgun (WGS) entry which is preliminary data.</text>
</comment>
<dbReference type="Proteomes" id="UP001224661">
    <property type="component" value="Unassembled WGS sequence"/>
</dbReference>
<gene>
    <name evidence="2" type="ORF">QIS99_23200</name>
</gene>
<dbReference type="Pfam" id="PF04149">
    <property type="entry name" value="DUF397"/>
    <property type="match status" value="1"/>
</dbReference>
<accession>A0ABT6RY24</accession>
<keyword evidence="3" id="KW-1185">Reference proteome</keyword>